<name>A0A5J4V8E5_9EUKA</name>
<dbReference type="GO" id="GO:0003676">
    <property type="term" value="F:nucleic acid binding"/>
    <property type="evidence" value="ECO:0007669"/>
    <property type="project" value="InterPro"/>
</dbReference>
<dbReference type="EMBL" id="SNRW01008940">
    <property type="protein sequence ID" value="KAA6378758.1"/>
    <property type="molecule type" value="Genomic_DNA"/>
</dbReference>
<evidence type="ECO:0000313" key="2">
    <source>
        <dbReference type="EMBL" id="KAA6378758.1"/>
    </source>
</evidence>
<reference evidence="2 3" key="1">
    <citation type="submission" date="2019-03" db="EMBL/GenBank/DDBJ databases">
        <title>Single cell metagenomics reveals metabolic interactions within the superorganism composed of flagellate Streblomastix strix and complex community of Bacteroidetes bacteria on its surface.</title>
        <authorList>
            <person name="Treitli S.C."/>
            <person name="Kolisko M."/>
            <person name="Husnik F."/>
            <person name="Keeling P."/>
            <person name="Hampl V."/>
        </authorList>
    </citation>
    <scope>NUCLEOTIDE SEQUENCE [LARGE SCALE GENOMIC DNA]</scope>
    <source>
        <strain evidence="2">ST1C</strain>
    </source>
</reference>
<dbReference type="InterPro" id="IPR036397">
    <property type="entry name" value="RNaseH_sf"/>
</dbReference>
<dbReference type="OrthoDB" id="6273063at2759"/>
<feature type="domain" description="DDE-1" evidence="1">
    <location>
        <begin position="127"/>
        <end position="256"/>
    </location>
</feature>
<dbReference type="InterPro" id="IPR004875">
    <property type="entry name" value="DDE_SF_endonuclease_dom"/>
</dbReference>
<proteinExistence type="predicted"/>
<evidence type="ECO:0000259" key="1">
    <source>
        <dbReference type="Pfam" id="PF03184"/>
    </source>
</evidence>
<dbReference type="Pfam" id="PF03184">
    <property type="entry name" value="DDE_1"/>
    <property type="match status" value="1"/>
</dbReference>
<sequence length="274" mass="31816">MMVAEIQDAFRTGHPYEPCTFTKWVRDTYNKDISRGFGQSFRDRHWRDVKLCIAKPRKSTRFVATHEDVDRYKNELKDFVVGIDPNIVFHFDESGFQPQVDAHPQFILCPAETAPEQCVYKVKRSQKKYTVMPCFNFSEDSLRPLIIVNHLALDAYIFDFGLRLGIDFYISTSKKGYITKEIFVWWLQNVFLPCLDQIRPDNTKTAVFLMDNLRLHDTPEVQQLLHDANAKALFISKNSSHALQPLNLSTFHDLKSILCKTNSNFEEGTQAARI</sequence>
<dbReference type="AlphaFoldDB" id="A0A5J4V8E5"/>
<gene>
    <name evidence="2" type="ORF">EZS28_025717</name>
</gene>
<dbReference type="Proteomes" id="UP000324800">
    <property type="component" value="Unassembled WGS sequence"/>
</dbReference>
<comment type="caution">
    <text evidence="2">The sequence shown here is derived from an EMBL/GenBank/DDBJ whole genome shotgun (WGS) entry which is preliminary data.</text>
</comment>
<organism evidence="2 3">
    <name type="scientific">Streblomastix strix</name>
    <dbReference type="NCBI Taxonomy" id="222440"/>
    <lineage>
        <taxon>Eukaryota</taxon>
        <taxon>Metamonada</taxon>
        <taxon>Preaxostyla</taxon>
        <taxon>Oxymonadida</taxon>
        <taxon>Streblomastigidae</taxon>
        <taxon>Streblomastix</taxon>
    </lineage>
</organism>
<dbReference type="Gene3D" id="3.30.420.10">
    <property type="entry name" value="Ribonuclease H-like superfamily/Ribonuclease H"/>
    <property type="match status" value="1"/>
</dbReference>
<accession>A0A5J4V8E5</accession>
<feature type="non-terminal residue" evidence="2">
    <location>
        <position position="274"/>
    </location>
</feature>
<evidence type="ECO:0000313" key="3">
    <source>
        <dbReference type="Proteomes" id="UP000324800"/>
    </source>
</evidence>
<protein>
    <recommendedName>
        <fullName evidence="1">DDE-1 domain-containing protein</fullName>
    </recommendedName>
</protein>